<dbReference type="EMBL" id="JAINZZ010000010">
    <property type="protein sequence ID" value="MBY8878333.1"/>
    <property type="molecule type" value="Genomic_DNA"/>
</dbReference>
<keyword evidence="3 7" id="KW-0378">Hydrolase</keyword>
<comment type="caution">
    <text evidence="7">The sequence shown here is derived from an EMBL/GenBank/DDBJ whole genome shotgun (WGS) entry which is preliminary data.</text>
</comment>
<evidence type="ECO:0000259" key="6">
    <source>
        <dbReference type="Pfam" id="PF08386"/>
    </source>
</evidence>
<feature type="signal peptide" evidence="4">
    <location>
        <begin position="1"/>
        <end position="23"/>
    </location>
</feature>
<keyword evidence="8" id="KW-1185">Reference proteome</keyword>
<feature type="domain" description="AB hydrolase-1" evidence="5">
    <location>
        <begin position="105"/>
        <end position="325"/>
    </location>
</feature>
<evidence type="ECO:0000259" key="5">
    <source>
        <dbReference type="Pfam" id="PF00561"/>
    </source>
</evidence>
<feature type="chain" id="PRO_5045247012" evidence="4">
    <location>
        <begin position="24"/>
        <end position="526"/>
    </location>
</feature>
<accession>A0ABS7Q594</accession>
<keyword evidence="2 4" id="KW-0732">Signal</keyword>
<evidence type="ECO:0000313" key="7">
    <source>
        <dbReference type="EMBL" id="MBY8878333.1"/>
    </source>
</evidence>
<evidence type="ECO:0000313" key="8">
    <source>
        <dbReference type="Proteomes" id="UP000778578"/>
    </source>
</evidence>
<dbReference type="GO" id="GO:0016787">
    <property type="term" value="F:hydrolase activity"/>
    <property type="evidence" value="ECO:0007669"/>
    <property type="project" value="UniProtKB-KW"/>
</dbReference>
<dbReference type="Pfam" id="PF08386">
    <property type="entry name" value="Abhydrolase_4"/>
    <property type="match status" value="1"/>
</dbReference>
<evidence type="ECO:0000256" key="3">
    <source>
        <dbReference type="ARBA" id="ARBA00022801"/>
    </source>
</evidence>
<dbReference type="SUPFAM" id="SSF53474">
    <property type="entry name" value="alpha/beta-Hydrolases"/>
    <property type="match status" value="1"/>
</dbReference>
<dbReference type="PANTHER" id="PTHR43248">
    <property type="entry name" value="2-SUCCINYL-6-HYDROXY-2,4-CYCLOHEXADIENE-1-CARBOXYLATE SYNTHASE"/>
    <property type="match status" value="1"/>
</dbReference>
<dbReference type="InterPro" id="IPR000073">
    <property type="entry name" value="AB_hydrolase_1"/>
</dbReference>
<dbReference type="Proteomes" id="UP000778578">
    <property type="component" value="Unassembled WGS sequence"/>
</dbReference>
<dbReference type="Pfam" id="PF00561">
    <property type="entry name" value="Abhydrolase_1"/>
    <property type="match status" value="1"/>
</dbReference>
<feature type="domain" description="Peptidase S33 tripeptidyl aminopeptidase-like C-terminal" evidence="6">
    <location>
        <begin position="414"/>
        <end position="515"/>
    </location>
</feature>
<dbReference type="Gene3D" id="3.40.50.1820">
    <property type="entry name" value="alpha/beta hydrolase"/>
    <property type="match status" value="1"/>
</dbReference>
<dbReference type="PANTHER" id="PTHR43248:SF29">
    <property type="entry name" value="TRIPEPTIDYL AMINOPEPTIDASE"/>
    <property type="match status" value="1"/>
</dbReference>
<name>A0ABS7Q594_9ACTN</name>
<evidence type="ECO:0000256" key="4">
    <source>
        <dbReference type="SAM" id="SignalP"/>
    </source>
</evidence>
<dbReference type="InterPro" id="IPR013595">
    <property type="entry name" value="Pept_S33_TAP-like_C"/>
</dbReference>
<proteinExistence type="inferred from homology"/>
<comment type="similarity">
    <text evidence="1">Belongs to the peptidase S33 family.</text>
</comment>
<sequence length="526" mass="56264">MRRTIVLVSSGVLLAGAVAAAPAADAHPARDIVVPASVGEIIAAGQAGRQGVDWAACPADWGLAAPVQCGWVTVPVDYRRPYGATIRLAVDRAASTGTAEQRQGALVYNPGGPGGSGLRFPLRVTSGSALWKNAAGAYDFIGFDPRGVGHSAPISCEDPQEYVSAPKADPVPDDEADKLAQRKLAREYAEGCLERTGAAMLAQMTTANTARDLDVIRAGLGEHRLNYLGVSYGTYLGAVYASLFPTHVRRMIVDSVVNPAEDQIWYQNNLDQDVAFEGRWKDWENWVASYDSVYHLGDTAAKVQAGWERLRAAAKAHPIGGVVGPSELLGFFQNAPYYDSTWATVAGVWSRYLAGDTQALVDAAGPDMSDTKGNATAENGTAVYTAVECTDAKWPTSWRRWDHDNTALNAQYPFLTWSNAWMNLPCATWPVRQQHPVDVRSHLGLPGVMIVQSTRDAATPYTGALELHSRLAGSRLITEKDAGSHGVTGLVNPCINSRVDAYLLSGTLDAQDVVCPPHATPKPAGQ</sequence>
<evidence type="ECO:0000256" key="2">
    <source>
        <dbReference type="ARBA" id="ARBA00022729"/>
    </source>
</evidence>
<gene>
    <name evidence="7" type="ORF">K7862_11910</name>
</gene>
<reference evidence="7 8" key="1">
    <citation type="submission" date="2021-08" db="EMBL/GenBank/DDBJ databases">
        <title>WGS of actinomycetes from Thailand.</title>
        <authorList>
            <person name="Thawai C."/>
        </authorList>
    </citation>
    <scope>NUCLEOTIDE SEQUENCE [LARGE SCALE GENOMIC DNA]</scope>
    <source>
        <strain evidence="7 8">PLK6-54</strain>
    </source>
</reference>
<dbReference type="InterPro" id="IPR029058">
    <property type="entry name" value="AB_hydrolase_fold"/>
</dbReference>
<dbReference type="InterPro" id="IPR051601">
    <property type="entry name" value="Serine_prot/Carboxylest_S33"/>
</dbReference>
<organism evidence="7 8">
    <name type="scientific">Actinacidiphila acidipaludis</name>
    <dbReference type="NCBI Taxonomy" id="2873382"/>
    <lineage>
        <taxon>Bacteria</taxon>
        <taxon>Bacillati</taxon>
        <taxon>Actinomycetota</taxon>
        <taxon>Actinomycetes</taxon>
        <taxon>Kitasatosporales</taxon>
        <taxon>Streptomycetaceae</taxon>
        <taxon>Actinacidiphila</taxon>
    </lineage>
</organism>
<dbReference type="RefSeq" id="WP_222962470.1">
    <property type="nucleotide sequence ID" value="NZ_JAINZZ010000010.1"/>
</dbReference>
<evidence type="ECO:0000256" key="1">
    <source>
        <dbReference type="ARBA" id="ARBA00010088"/>
    </source>
</evidence>
<protein>
    <submittedName>
        <fullName evidence="7">Alpha/beta hydrolase</fullName>
    </submittedName>
</protein>